<sequence>MALPSDMRPKLARGIRLQFDAARDQWVLQAPERVLVLDEIAAEVLQRCTGEADIAAIVASLAEAFEAEPGEIAADVDELLTGLIEKRIVAT</sequence>
<proteinExistence type="predicted"/>
<comment type="pathway">
    <text evidence="1">Cofactor biosynthesis; pyrroloquinoline quinone biosynthesis.</text>
</comment>
<dbReference type="InterPro" id="IPR008792">
    <property type="entry name" value="PQQD"/>
</dbReference>
<comment type="caution">
    <text evidence="4">The sequence shown here is derived from an EMBL/GenBank/DDBJ whole genome shotgun (WGS) entry which is preliminary data.</text>
</comment>
<accession>A0ABU5EH96</accession>
<protein>
    <submittedName>
        <fullName evidence="4">Pyrroloquinoline quinone biosynthesis peptide chaperone PqqD</fullName>
    </submittedName>
</protein>
<dbReference type="Pfam" id="PF05402">
    <property type="entry name" value="PqqD"/>
    <property type="match status" value="1"/>
</dbReference>
<name>A0ABU5EH96_9PROT</name>
<dbReference type="InterPro" id="IPR022479">
    <property type="entry name" value="PqqD_bac"/>
</dbReference>
<dbReference type="RefSeq" id="WP_320510883.1">
    <property type="nucleotide sequence ID" value="NZ_JAXCLW010000014.1"/>
</dbReference>
<evidence type="ECO:0000256" key="3">
    <source>
        <dbReference type="ARBA" id="ARBA00022905"/>
    </source>
</evidence>
<dbReference type="NCBIfam" id="TIGR03859">
    <property type="entry name" value="PQQ_PqqD"/>
    <property type="match status" value="1"/>
</dbReference>
<evidence type="ECO:0000256" key="2">
    <source>
        <dbReference type="ARBA" id="ARBA00011741"/>
    </source>
</evidence>
<gene>
    <name evidence="4" type="primary">pqqD</name>
    <name evidence="4" type="ORF">SMD27_23435</name>
</gene>
<keyword evidence="5" id="KW-1185">Reference proteome</keyword>
<organism evidence="4 5">
    <name type="scientific">Dongia soli</name>
    <dbReference type="NCBI Taxonomy" id="600628"/>
    <lineage>
        <taxon>Bacteria</taxon>
        <taxon>Pseudomonadati</taxon>
        <taxon>Pseudomonadota</taxon>
        <taxon>Alphaproteobacteria</taxon>
        <taxon>Rhodospirillales</taxon>
        <taxon>Dongiaceae</taxon>
        <taxon>Dongia</taxon>
    </lineage>
</organism>
<dbReference type="Gene3D" id="1.10.10.1150">
    <property type="entry name" value="Coenzyme PQQ synthesis protein D (PqqD)"/>
    <property type="match status" value="1"/>
</dbReference>
<keyword evidence="3" id="KW-0884">PQQ biosynthesis</keyword>
<evidence type="ECO:0000256" key="1">
    <source>
        <dbReference type="ARBA" id="ARBA00004886"/>
    </source>
</evidence>
<reference evidence="4 5" key="1">
    <citation type="journal article" date="2016" name="Antonie Van Leeuwenhoek">
        <title>Dongia soli sp. nov., isolated from soil from Dokdo, Korea.</title>
        <authorList>
            <person name="Kim D.U."/>
            <person name="Lee H."/>
            <person name="Kim H."/>
            <person name="Kim S.G."/>
            <person name="Ka J.O."/>
        </authorList>
    </citation>
    <scope>NUCLEOTIDE SEQUENCE [LARGE SCALE GENOMIC DNA]</scope>
    <source>
        <strain evidence="4 5">D78</strain>
    </source>
</reference>
<dbReference type="InterPro" id="IPR041881">
    <property type="entry name" value="PqqD_sf"/>
</dbReference>
<comment type="subunit">
    <text evidence="2">Monomer. Interacts with PqqE.</text>
</comment>
<dbReference type="EMBL" id="JAXCLW010000014">
    <property type="protein sequence ID" value="MDY0885809.1"/>
    <property type="molecule type" value="Genomic_DNA"/>
</dbReference>
<evidence type="ECO:0000313" key="4">
    <source>
        <dbReference type="EMBL" id="MDY0885809.1"/>
    </source>
</evidence>
<evidence type="ECO:0000313" key="5">
    <source>
        <dbReference type="Proteomes" id="UP001279642"/>
    </source>
</evidence>
<dbReference type="Proteomes" id="UP001279642">
    <property type="component" value="Unassembled WGS sequence"/>
</dbReference>